<evidence type="ECO:0000313" key="2">
    <source>
        <dbReference type="EMBL" id="KAF6000546.1"/>
    </source>
</evidence>
<accession>A0A7J7IBS7</accession>
<dbReference type="Proteomes" id="UP000530660">
    <property type="component" value="Unassembled WGS sequence"/>
</dbReference>
<dbReference type="EMBL" id="VWRR01000019">
    <property type="protein sequence ID" value="KAF6000546.1"/>
    <property type="molecule type" value="Genomic_DNA"/>
</dbReference>
<evidence type="ECO:0000313" key="3">
    <source>
        <dbReference type="Proteomes" id="UP000530660"/>
    </source>
</evidence>
<organism evidence="2 3">
    <name type="scientific">Cyanidiococcus yangmingshanensis</name>
    <dbReference type="NCBI Taxonomy" id="2690220"/>
    <lineage>
        <taxon>Eukaryota</taxon>
        <taxon>Rhodophyta</taxon>
        <taxon>Bangiophyceae</taxon>
        <taxon>Cyanidiales</taxon>
        <taxon>Cyanidiaceae</taxon>
        <taxon>Cyanidiococcus</taxon>
    </lineage>
</organism>
<dbReference type="AlphaFoldDB" id="A0A7J7IBS7"/>
<comment type="caution">
    <text evidence="2">The sequence shown here is derived from an EMBL/GenBank/DDBJ whole genome shotgun (WGS) entry which is preliminary data.</text>
</comment>
<name>A0A7J7IBS7_9RHOD</name>
<gene>
    <name evidence="2" type="ORF">F1559_001618</name>
</gene>
<protein>
    <submittedName>
        <fullName evidence="2">Uncharacterized protein</fullName>
    </submittedName>
</protein>
<dbReference type="OrthoDB" id="10408010at2759"/>
<reference evidence="2 3" key="1">
    <citation type="journal article" date="2020" name="J. Phycol.">
        <title>Comparative genome analysis reveals Cyanidiococcus gen. nov., a new extremophilic red algal genus sister to Cyanidioschyzon (Cyanidioschyzonaceae, Rhodophyta).</title>
        <authorList>
            <person name="Liu S.-L."/>
            <person name="Chiang Y.-R."/>
            <person name="Yoon H.S."/>
            <person name="Fu H.-Y."/>
        </authorList>
    </citation>
    <scope>NUCLEOTIDE SEQUENCE [LARGE SCALE GENOMIC DNA]</scope>
    <source>
        <strain evidence="2 3">THAL066</strain>
    </source>
</reference>
<feature type="coiled-coil region" evidence="1">
    <location>
        <begin position="125"/>
        <end position="159"/>
    </location>
</feature>
<keyword evidence="1" id="KW-0175">Coiled coil</keyword>
<sequence length="178" mass="20370">MGDEPRLACYQQAVRLCVEQLFEETGDAFLDSFGDLQGAEGCSLVTRERLAVLREQFIALVSPSAVYEALLLLETFGVREKLKYLDALCEKQPPLVDGRRHLAPSAHSPLRVFRALRLREKAQARAELGELVSEEEYRVQRLQDEVDDMKRRLEELTKTSQRPLEEIDRALKTLEKVV</sequence>
<proteinExistence type="predicted"/>
<keyword evidence="3" id="KW-1185">Reference proteome</keyword>
<evidence type="ECO:0000256" key="1">
    <source>
        <dbReference type="SAM" id="Coils"/>
    </source>
</evidence>